<dbReference type="InParanoid" id="A0A067M6Y0"/>
<dbReference type="SMART" id="SM00225">
    <property type="entry name" value="BTB"/>
    <property type="match status" value="1"/>
</dbReference>
<dbReference type="Proteomes" id="UP000027195">
    <property type="component" value="Unassembled WGS sequence"/>
</dbReference>
<gene>
    <name evidence="3" type="ORF">BOTBODRAFT_38628</name>
</gene>
<dbReference type="PROSITE" id="PS50097">
    <property type="entry name" value="BTB"/>
    <property type="match status" value="1"/>
</dbReference>
<organism evidence="3 4">
    <name type="scientific">Botryobasidium botryosum (strain FD-172 SS1)</name>
    <dbReference type="NCBI Taxonomy" id="930990"/>
    <lineage>
        <taxon>Eukaryota</taxon>
        <taxon>Fungi</taxon>
        <taxon>Dikarya</taxon>
        <taxon>Basidiomycota</taxon>
        <taxon>Agaricomycotina</taxon>
        <taxon>Agaricomycetes</taxon>
        <taxon>Cantharellales</taxon>
        <taxon>Botryobasidiaceae</taxon>
        <taxon>Botryobasidium</taxon>
    </lineage>
</organism>
<feature type="domain" description="BTB" evidence="2">
    <location>
        <begin position="47"/>
        <end position="114"/>
    </location>
</feature>
<dbReference type="EMBL" id="KL198103">
    <property type="protein sequence ID" value="KDQ07642.1"/>
    <property type="molecule type" value="Genomic_DNA"/>
</dbReference>
<accession>A0A067M6Y0</accession>
<evidence type="ECO:0000259" key="2">
    <source>
        <dbReference type="PROSITE" id="PS50097"/>
    </source>
</evidence>
<dbReference type="SUPFAM" id="SSF54695">
    <property type="entry name" value="POZ domain"/>
    <property type="match status" value="1"/>
</dbReference>
<dbReference type="OrthoDB" id="3036049at2759"/>
<dbReference type="HOGENOM" id="CLU_060765_0_0_1"/>
<dbReference type="AlphaFoldDB" id="A0A067M6Y0"/>
<dbReference type="InterPro" id="IPR011333">
    <property type="entry name" value="SKP1/BTB/POZ_sf"/>
</dbReference>
<proteinExistence type="predicted"/>
<dbReference type="STRING" id="930990.A0A067M6Y0"/>
<dbReference type="CDD" id="cd18186">
    <property type="entry name" value="BTB_POZ_ZBTB_KLHL-like"/>
    <property type="match status" value="1"/>
</dbReference>
<keyword evidence="4" id="KW-1185">Reference proteome</keyword>
<evidence type="ECO:0000313" key="4">
    <source>
        <dbReference type="Proteomes" id="UP000027195"/>
    </source>
</evidence>
<evidence type="ECO:0000256" key="1">
    <source>
        <dbReference type="SAM" id="MobiDB-lite"/>
    </source>
</evidence>
<reference evidence="4" key="1">
    <citation type="journal article" date="2014" name="Proc. Natl. Acad. Sci. U.S.A.">
        <title>Extensive sampling of basidiomycete genomes demonstrates inadequacy of the white-rot/brown-rot paradigm for wood decay fungi.</title>
        <authorList>
            <person name="Riley R."/>
            <person name="Salamov A.A."/>
            <person name="Brown D.W."/>
            <person name="Nagy L.G."/>
            <person name="Floudas D."/>
            <person name="Held B.W."/>
            <person name="Levasseur A."/>
            <person name="Lombard V."/>
            <person name="Morin E."/>
            <person name="Otillar R."/>
            <person name="Lindquist E.A."/>
            <person name="Sun H."/>
            <person name="LaButti K.M."/>
            <person name="Schmutz J."/>
            <person name="Jabbour D."/>
            <person name="Luo H."/>
            <person name="Baker S.E."/>
            <person name="Pisabarro A.G."/>
            <person name="Walton J.D."/>
            <person name="Blanchette R.A."/>
            <person name="Henrissat B."/>
            <person name="Martin F."/>
            <person name="Cullen D."/>
            <person name="Hibbett D.S."/>
            <person name="Grigoriev I.V."/>
        </authorList>
    </citation>
    <scope>NUCLEOTIDE SEQUENCE [LARGE SCALE GENOMIC DNA]</scope>
    <source>
        <strain evidence="4">FD-172 SS1</strain>
    </source>
</reference>
<feature type="region of interest" description="Disordered" evidence="1">
    <location>
        <begin position="1"/>
        <end position="20"/>
    </location>
</feature>
<dbReference type="Gene3D" id="3.30.710.10">
    <property type="entry name" value="Potassium Channel Kv1.1, Chain A"/>
    <property type="match status" value="1"/>
</dbReference>
<protein>
    <recommendedName>
        <fullName evidence="2">BTB domain-containing protein</fullName>
    </recommendedName>
</protein>
<sequence length="318" mass="35095">MAQQNQGTRNPPVAPVSSPIFLPFSTPQPQPFESSAERYANCYFEGDHVVLSLGPKPSLFRVQRAILAKYSATFQDMFTLPPPVDKAAEGSSDDNPIRLPDDPEHFAGVLRVYYGAILMPHPPILTVEYITGVLRVASKYDFALAVEWAWSNIRASWSWMVKPWLDALGTPSQCFLKEAIMLINMCHELHDHAYLGPAFYLLCVDEKWYGEKLVYGGLRPDDMLLLLKGSRSLYRLWAEKCQASPAQPSPAAAPAPPAPALPAPPRLFGQPPPFTIPAPTLFRPPPAPSAAIWDTFIRETSTMVTVCTAMGLSCPLSK</sequence>
<evidence type="ECO:0000313" key="3">
    <source>
        <dbReference type="EMBL" id="KDQ07642.1"/>
    </source>
</evidence>
<dbReference type="InterPro" id="IPR000210">
    <property type="entry name" value="BTB/POZ_dom"/>
</dbReference>
<name>A0A067M6Y0_BOTB1</name>